<accession>A0A0J9ELP8</accession>
<dbReference type="RefSeq" id="WP_007863562.1">
    <property type="nucleotide sequence ID" value="NZ_KQ235881.1"/>
</dbReference>
<protein>
    <recommendedName>
        <fullName evidence="8">Extracellular solute-binding protein</fullName>
    </recommendedName>
</protein>
<dbReference type="Proteomes" id="UP000037392">
    <property type="component" value="Unassembled WGS sequence"/>
</dbReference>
<evidence type="ECO:0000256" key="4">
    <source>
        <dbReference type="SAM" id="MobiDB-lite"/>
    </source>
</evidence>
<proteinExistence type="inferred from homology"/>
<dbReference type="GO" id="GO:0015768">
    <property type="term" value="P:maltose transport"/>
    <property type="evidence" value="ECO:0007669"/>
    <property type="project" value="TreeGrafter"/>
</dbReference>
<evidence type="ECO:0000256" key="2">
    <source>
        <dbReference type="ARBA" id="ARBA00022448"/>
    </source>
</evidence>
<evidence type="ECO:0000256" key="3">
    <source>
        <dbReference type="ARBA" id="ARBA00022729"/>
    </source>
</evidence>
<dbReference type="OrthoDB" id="9764112at2"/>
<feature type="chain" id="PRO_5039594732" description="Extracellular solute-binding protein" evidence="5">
    <location>
        <begin position="19"/>
        <end position="442"/>
    </location>
</feature>
<keyword evidence="3 5" id="KW-0732">Signal</keyword>
<name>A0A0J9ELP8_9FIRM</name>
<evidence type="ECO:0000256" key="1">
    <source>
        <dbReference type="ARBA" id="ARBA00008520"/>
    </source>
</evidence>
<reference evidence="6 7" key="1">
    <citation type="submission" date="2011-04" db="EMBL/GenBank/DDBJ databases">
        <title>The Genome Sequence of Clostridium citroniae WAL-19142.</title>
        <authorList>
            <consortium name="The Broad Institute Genome Sequencing Platform"/>
            <person name="Earl A."/>
            <person name="Ward D."/>
            <person name="Feldgarden M."/>
            <person name="Gevers D."/>
            <person name="Warren Y.A."/>
            <person name="Tyrrell K.L."/>
            <person name="Citron D.M."/>
            <person name="Goldstein E.J."/>
            <person name="Daigneault M."/>
            <person name="Allen-Vercoe E."/>
            <person name="Young S.K."/>
            <person name="Zeng Q."/>
            <person name="Gargeya S."/>
            <person name="Fitzgerald M."/>
            <person name="Haas B."/>
            <person name="Abouelleil A."/>
            <person name="Alvarado L."/>
            <person name="Arachchi H.M."/>
            <person name="Berlin A."/>
            <person name="Brown A."/>
            <person name="Chapman S.B."/>
            <person name="Chen Z."/>
            <person name="Dunbar C."/>
            <person name="Freedman E."/>
            <person name="Gearin G."/>
            <person name="Gellesch M."/>
            <person name="Goldberg J."/>
            <person name="Griggs A."/>
            <person name="Gujja S."/>
            <person name="Heilman E.R."/>
            <person name="Heiman D."/>
            <person name="Howarth C."/>
            <person name="Larson L."/>
            <person name="Lui A."/>
            <person name="MacDonald P.J."/>
            <person name="Mehta T."/>
            <person name="Montmayeur A."/>
            <person name="Murphy C."/>
            <person name="Neiman D."/>
            <person name="Pearson M."/>
            <person name="Priest M."/>
            <person name="Roberts A."/>
            <person name="Saif S."/>
            <person name="Shea T."/>
            <person name="Shenoy N."/>
            <person name="Sisk P."/>
            <person name="Stolte C."/>
            <person name="Sykes S."/>
            <person name="White J."/>
            <person name="Yandava C."/>
            <person name="Wortman J."/>
            <person name="Nusbaum C."/>
            <person name="Birren B."/>
        </authorList>
    </citation>
    <scope>NUCLEOTIDE SEQUENCE [LARGE SCALE GENOMIC DNA]</scope>
    <source>
        <strain evidence="6 7">WAL-19142</strain>
    </source>
</reference>
<dbReference type="EMBL" id="ADLK01000029">
    <property type="protein sequence ID" value="KMW16540.1"/>
    <property type="molecule type" value="Genomic_DNA"/>
</dbReference>
<comment type="caution">
    <text evidence="6">The sequence shown here is derived from an EMBL/GenBank/DDBJ whole genome shotgun (WGS) entry which is preliminary data.</text>
</comment>
<evidence type="ECO:0008006" key="8">
    <source>
        <dbReference type="Google" id="ProtNLM"/>
    </source>
</evidence>
<feature type="signal peptide" evidence="5">
    <location>
        <begin position="1"/>
        <end position="18"/>
    </location>
</feature>
<keyword evidence="2" id="KW-0813">Transport</keyword>
<dbReference type="PANTHER" id="PTHR30061:SF50">
    <property type="entry name" value="MALTOSE_MALTODEXTRIN-BINDING PERIPLASMIC PROTEIN"/>
    <property type="match status" value="1"/>
</dbReference>
<dbReference type="GO" id="GO:1901982">
    <property type="term" value="F:maltose binding"/>
    <property type="evidence" value="ECO:0007669"/>
    <property type="project" value="TreeGrafter"/>
</dbReference>
<evidence type="ECO:0000256" key="5">
    <source>
        <dbReference type="SAM" id="SignalP"/>
    </source>
</evidence>
<dbReference type="SUPFAM" id="SSF53850">
    <property type="entry name" value="Periplasmic binding protein-like II"/>
    <property type="match status" value="1"/>
</dbReference>
<comment type="similarity">
    <text evidence="1">Belongs to the bacterial solute-binding protein 1 family.</text>
</comment>
<dbReference type="Pfam" id="PF13416">
    <property type="entry name" value="SBP_bac_8"/>
    <property type="match status" value="1"/>
</dbReference>
<dbReference type="PATRIC" id="fig|742734.4.peg.4328"/>
<organism evidence="6 7">
    <name type="scientific">[Clostridium] citroniae WAL-19142</name>
    <dbReference type="NCBI Taxonomy" id="742734"/>
    <lineage>
        <taxon>Bacteria</taxon>
        <taxon>Bacillati</taxon>
        <taxon>Bacillota</taxon>
        <taxon>Clostridia</taxon>
        <taxon>Lachnospirales</taxon>
        <taxon>Lachnospiraceae</taxon>
        <taxon>Enterocloster</taxon>
    </lineage>
</organism>
<dbReference type="PROSITE" id="PS51257">
    <property type="entry name" value="PROKAR_LIPOPROTEIN"/>
    <property type="match status" value="1"/>
</dbReference>
<dbReference type="GO" id="GO:0055052">
    <property type="term" value="C:ATP-binding cassette (ABC) transporter complex, substrate-binding subunit-containing"/>
    <property type="evidence" value="ECO:0007669"/>
    <property type="project" value="TreeGrafter"/>
</dbReference>
<sequence>MKKVMASVLALTMAVSLAACGSSPEKTQEPKSEAASTSGQGQQDTAKKGEGQTIEVWTQWTAGSDKETYSLEMIKKFEEETGYKVNCTNFTYDMLHEKVLTAAAGGNVPDCAWGLPEYIGEFYNMGILEDLTDEFNAWDEKDVFSESVVKAMSMDGQVVAMPYEMSVRAFLVHEGDFEAAGMEVPATWEDLLNMEGYYDAQGKYPFEITGSGVRAAQELLVYLAQSGVEIATLQEDGLYKNTWNENPDQLDKAAKVFQFYKDLIDKGIVNPSARNWTWEETDENLCTGLVSSHVSGNWLRNKESQNPETMKDMGAYAIPYPEGSKPYTYMECKPMFVFKDSKNKEGAVELMKAIAGKEWQEKVWAYGSPRSDVYSESIWSKGFSDIGAEGISFPGVTLAGVTQAMNDSIAKVLQEGKTPQEAAAWLSDAVNASLSDTGELSK</sequence>
<gene>
    <name evidence="6" type="ORF">HMPREF9470_04040</name>
</gene>
<dbReference type="GO" id="GO:0042956">
    <property type="term" value="P:maltodextrin transmembrane transport"/>
    <property type="evidence" value="ECO:0007669"/>
    <property type="project" value="TreeGrafter"/>
</dbReference>
<evidence type="ECO:0000313" key="7">
    <source>
        <dbReference type="Proteomes" id="UP000037392"/>
    </source>
</evidence>
<dbReference type="GeneID" id="93161597"/>
<dbReference type="Gene3D" id="3.40.190.10">
    <property type="entry name" value="Periplasmic binding protein-like II"/>
    <property type="match status" value="1"/>
</dbReference>
<dbReference type="AlphaFoldDB" id="A0A0J9ELP8"/>
<feature type="region of interest" description="Disordered" evidence="4">
    <location>
        <begin position="20"/>
        <end position="52"/>
    </location>
</feature>
<evidence type="ECO:0000313" key="6">
    <source>
        <dbReference type="EMBL" id="KMW16540.1"/>
    </source>
</evidence>
<feature type="compositionally biased region" description="Polar residues" evidence="4">
    <location>
        <begin position="34"/>
        <end position="44"/>
    </location>
</feature>
<dbReference type="InterPro" id="IPR006059">
    <property type="entry name" value="SBP"/>
</dbReference>
<dbReference type="PANTHER" id="PTHR30061">
    <property type="entry name" value="MALTOSE-BINDING PERIPLASMIC PROTEIN"/>
    <property type="match status" value="1"/>
</dbReference>